<dbReference type="AlphaFoldDB" id="A0A1F5TED9"/>
<sequence>MLIHFYQFFNRFKSTPAWKNKLLSIPLGAAAMVNLAIWLLIYFKFYPAVYSLPQEQSYIPLHYNIYTGIDLFGSWQRIFIWPTIGLIILIINLVLAIVLYDKKEIISYFLSFAAVFVQVFLLIATMLTILINI</sequence>
<accession>A0A1F5TED9</accession>
<comment type="caution">
    <text evidence="2">The sequence shown here is derived from an EMBL/GenBank/DDBJ whole genome shotgun (WGS) entry which is preliminary data.</text>
</comment>
<keyword evidence="1" id="KW-1133">Transmembrane helix</keyword>
<evidence type="ECO:0000256" key="1">
    <source>
        <dbReference type="SAM" id="Phobius"/>
    </source>
</evidence>
<feature type="transmembrane region" description="Helical" evidence="1">
    <location>
        <begin position="78"/>
        <end position="100"/>
    </location>
</feature>
<dbReference type="EMBL" id="MFGM01000023">
    <property type="protein sequence ID" value="OGF37317.1"/>
    <property type="molecule type" value="Genomic_DNA"/>
</dbReference>
<reference evidence="2 3" key="1">
    <citation type="journal article" date="2016" name="Nat. Commun.">
        <title>Thousands of microbial genomes shed light on interconnected biogeochemical processes in an aquifer system.</title>
        <authorList>
            <person name="Anantharaman K."/>
            <person name="Brown C.T."/>
            <person name="Hug L.A."/>
            <person name="Sharon I."/>
            <person name="Castelle C.J."/>
            <person name="Probst A.J."/>
            <person name="Thomas B.C."/>
            <person name="Singh A."/>
            <person name="Wilkins M.J."/>
            <person name="Karaoz U."/>
            <person name="Brodie E.L."/>
            <person name="Williams K.H."/>
            <person name="Hubbard S.S."/>
            <person name="Banfield J.F."/>
        </authorList>
    </citation>
    <scope>NUCLEOTIDE SEQUENCE [LARGE SCALE GENOMIC DNA]</scope>
</reference>
<feature type="transmembrane region" description="Helical" evidence="1">
    <location>
        <begin position="21"/>
        <end position="43"/>
    </location>
</feature>
<dbReference type="Proteomes" id="UP000178656">
    <property type="component" value="Unassembled WGS sequence"/>
</dbReference>
<keyword evidence="1" id="KW-0812">Transmembrane</keyword>
<evidence type="ECO:0000313" key="3">
    <source>
        <dbReference type="Proteomes" id="UP000178656"/>
    </source>
</evidence>
<name>A0A1F5TED9_9BACT</name>
<evidence type="ECO:0000313" key="2">
    <source>
        <dbReference type="EMBL" id="OGF37317.1"/>
    </source>
</evidence>
<proteinExistence type="predicted"/>
<organism evidence="2 3">
    <name type="scientific">Candidatus Falkowbacteria bacterium RIFOXYC2_FULL_48_21</name>
    <dbReference type="NCBI Taxonomy" id="1798005"/>
    <lineage>
        <taxon>Bacteria</taxon>
        <taxon>Candidatus Falkowiibacteriota</taxon>
    </lineage>
</organism>
<gene>
    <name evidence="2" type="ORF">A2482_04820</name>
</gene>
<feature type="transmembrane region" description="Helical" evidence="1">
    <location>
        <begin position="107"/>
        <end position="131"/>
    </location>
</feature>
<evidence type="ECO:0008006" key="4">
    <source>
        <dbReference type="Google" id="ProtNLM"/>
    </source>
</evidence>
<protein>
    <recommendedName>
        <fullName evidence="4">DUF1648 domain-containing protein</fullName>
    </recommendedName>
</protein>
<keyword evidence="1" id="KW-0472">Membrane</keyword>